<evidence type="ECO:0000259" key="1">
    <source>
        <dbReference type="Pfam" id="PF03235"/>
    </source>
</evidence>
<dbReference type="Pfam" id="PF07510">
    <property type="entry name" value="GmrSD_C"/>
    <property type="match status" value="1"/>
</dbReference>
<sequence length="700" mass="81423">MKATDANLLAFISKAPQFVIPIYQRTYSWTEKECRQLWEDVRRAGRRDHIPVHFLGSVVYVEESLSTNTSRSPQLVIDGQQRLTSVMLLLAALSRIIKNGEPVDGFSAKKIRNRYLLDPDEDGERAFKLLLSKTDRTTLNSIVAEDDLPEAVSIRVKENFDLFLRWLEQDPEAVAEICTGLNKLMIVDVALSREHDNPQLIFESMNSTGKELSQADLIRNFVLMGLEPKLQTRLYEQYWRKMEEGFGQGAYVAHFDSFMRHYLTSVTGMIPRQGDVYIAYKTYSHEQAAKDRDVEELVREVWEFSRYYRALVLGQEKDKTLAFSFKDLRELKVDVAYPFLLEVYRDYDANLLTAEDFIEIVQLVEAYVFRRAICAVPTNSLNQTFASFGRELKKDRYLESVKANFLKLRSYRRFPREEEFVARIQERDLYNFRNRSYWLRKFENYGRKERVSVDDYTIEHILPQNENLSKEWREALGDDWATVQEKWLHTLGNLTLTGYNSEYSDNSFALKRDMEGGFKQSPLRVNQGLGQLETWNETEIKVRAEKMARQAAMVWDMPNLPQDILKAYQEQAETSTGYSIEDHPYLISGKMRQLFDDFRREVKTLDACVTEQFLKLYVAYKAETNFVDVVPQAKALRLSLNINPQELSDPKNMVVDVTGVGRWGNGNSEVKLTEPQDLHYVLGLVRQALERQFGAEDSNI</sequence>
<accession>A0ABW1SBB5</accession>
<evidence type="ECO:0000313" key="4">
    <source>
        <dbReference type="EMBL" id="MFC6198853.1"/>
    </source>
</evidence>
<dbReference type="EMBL" id="JBHSSW010000016">
    <property type="protein sequence ID" value="MFC6198853.1"/>
    <property type="molecule type" value="Genomic_DNA"/>
</dbReference>
<evidence type="ECO:0000313" key="5">
    <source>
        <dbReference type="Proteomes" id="UP001596303"/>
    </source>
</evidence>
<reference evidence="5" key="1">
    <citation type="journal article" date="2019" name="Int. J. Syst. Evol. Microbiol.">
        <title>The Global Catalogue of Microorganisms (GCM) 10K type strain sequencing project: providing services to taxonomists for standard genome sequencing and annotation.</title>
        <authorList>
            <consortium name="The Broad Institute Genomics Platform"/>
            <consortium name="The Broad Institute Genome Sequencing Center for Infectious Disease"/>
            <person name="Wu L."/>
            <person name="Ma J."/>
        </authorList>
    </citation>
    <scope>NUCLEOTIDE SEQUENCE [LARGE SCALE GENOMIC DNA]</scope>
    <source>
        <strain evidence="5">CGMCC-1.15741</strain>
    </source>
</reference>
<protein>
    <submittedName>
        <fullName evidence="4">DUF262 domain-containing protein</fullName>
    </submittedName>
</protein>
<gene>
    <name evidence="4" type="ORF">ACFQDM_12230</name>
</gene>
<organism evidence="4 5">
    <name type="scientific">Ponticaulis profundi</name>
    <dbReference type="NCBI Taxonomy" id="2665222"/>
    <lineage>
        <taxon>Bacteria</taxon>
        <taxon>Pseudomonadati</taxon>
        <taxon>Pseudomonadota</taxon>
        <taxon>Alphaproteobacteria</taxon>
        <taxon>Hyphomonadales</taxon>
        <taxon>Hyphomonadaceae</taxon>
        <taxon>Ponticaulis</taxon>
    </lineage>
</organism>
<dbReference type="InterPro" id="IPR004919">
    <property type="entry name" value="GmrSD_N"/>
</dbReference>
<proteinExistence type="predicted"/>
<feature type="domain" description="GmrSD restriction endonucleases N-terminal" evidence="1">
    <location>
        <begin position="13"/>
        <end position="222"/>
    </location>
</feature>
<feature type="domain" description="DUF5655" evidence="3">
    <location>
        <begin position="590"/>
        <end position="688"/>
    </location>
</feature>
<dbReference type="InterPro" id="IPR043714">
    <property type="entry name" value="DUF5655"/>
</dbReference>
<keyword evidence="5" id="KW-1185">Reference proteome</keyword>
<feature type="domain" description="GmrSD restriction endonucleases C-terminal" evidence="2">
    <location>
        <begin position="415"/>
        <end position="549"/>
    </location>
</feature>
<evidence type="ECO:0000259" key="3">
    <source>
        <dbReference type="Pfam" id="PF18899"/>
    </source>
</evidence>
<name>A0ABW1SBB5_9PROT</name>
<dbReference type="PANTHER" id="PTHR35149:SF2">
    <property type="entry name" value="DUF262 DOMAIN-CONTAINING PROTEIN"/>
    <property type="match status" value="1"/>
</dbReference>
<dbReference type="Pfam" id="PF18899">
    <property type="entry name" value="DUF5655"/>
    <property type="match status" value="1"/>
</dbReference>
<dbReference type="InterPro" id="IPR011089">
    <property type="entry name" value="GmrSD_C"/>
</dbReference>
<dbReference type="Pfam" id="PF03235">
    <property type="entry name" value="GmrSD_N"/>
    <property type="match status" value="1"/>
</dbReference>
<dbReference type="RefSeq" id="WP_377379428.1">
    <property type="nucleotide sequence ID" value="NZ_JBHSSW010000016.1"/>
</dbReference>
<dbReference type="PANTHER" id="PTHR35149">
    <property type="entry name" value="SLL5132 PROTEIN"/>
    <property type="match status" value="1"/>
</dbReference>
<comment type="caution">
    <text evidence="4">The sequence shown here is derived from an EMBL/GenBank/DDBJ whole genome shotgun (WGS) entry which is preliminary data.</text>
</comment>
<dbReference type="Proteomes" id="UP001596303">
    <property type="component" value="Unassembled WGS sequence"/>
</dbReference>
<evidence type="ECO:0000259" key="2">
    <source>
        <dbReference type="Pfam" id="PF07510"/>
    </source>
</evidence>